<feature type="transmembrane region" description="Helical" evidence="10">
    <location>
        <begin position="931"/>
        <end position="951"/>
    </location>
</feature>
<keyword evidence="8 10" id="KW-0472">Membrane</keyword>
<dbReference type="PROSITE" id="PS50893">
    <property type="entry name" value="ABC_TRANSPORTER_2"/>
    <property type="match status" value="1"/>
</dbReference>
<name>A0A834TAK1_9FABA</name>
<dbReference type="InterPro" id="IPR017871">
    <property type="entry name" value="ABC_transporter-like_CS"/>
</dbReference>
<dbReference type="PROSITE" id="PS00211">
    <property type="entry name" value="ABC_TRANSPORTER_1"/>
    <property type="match status" value="1"/>
</dbReference>
<accession>A0A834TAK1</accession>
<feature type="domain" description="ABC transporter" evidence="11">
    <location>
        <begin position="527"/>
        <end position="769"/>
    </location>
</feature>
<evidence type="ECO:0000256" key="5">
    <source>
        <dbReference type="ARBA" id="ARBA00022741"/>
    </source>
</evidence>
<dbReference type="PANTHER" id="PTHR48041:SF107">
    <property type="entry name" value="WHITE-BROWN COMPLEX HOMOLOG PROTEIN 30-RELATED"/>
    <property type="match status" value="1"/>
</dbReference>
<comment type="subcellular location">
    <subcellularLocation>
        <location evidence="1">Membrane</location>
        <topology evidence="1">Multi-pass membrane protein</topology>
    </subcellularLocation>
</comment>
<dbReference type="PANTHER" id="PTHR48041">
    <property type="entry name" value="ABC TRANSPORTER G FAMILY MEMBER 28"/>
    <property type="match status" value="1"/>
</dbReference>
<dbReference type="EMBL" id="JAAIUW010000008">
    <property type="protein sequence ID" value="KAF7818633.1"/>
    <property type="molecule type" value="Genomic_DNA"/>
</dbReference>
<dbReference type="GO" id="GO:0016020">
    <property type="term" value="C:membrane"/>
    <property type="evidence" value="ECO:0007669"/>
    <property type="project" value="UniProtKB-SubCell"/>
</dbReference>
<dbReference type="CDD" id="cd03213">
    <property type="entry name" value="ABCG_EPDR"/>
    <property type="match status" value="1"/>
</dbReference>
<evidence type="ECO:0000256" key="3">
    <source>
        <dbReference type="ARBA" id="ARBA00022448"/>
    </source>
</evidence>
<dbReference type="InterPro" id="IPR003439">
    <property type="entry name" value="ABC_transporter-like_ATP-bd"/>
</dbReference>
<keyword evidence="4 10" id="KW-0812">Transmembrane</keyword>
<gene>
    <name evidence="12" type="ORF">G2W53_024088</name>
</gene>
<dbReference type="Proteomes" id="UP000634136">
    <property type="component" value="Unassembled WGS sequence"/>
</dbReference>
<evidence type="ECO:0000256" key="1">
    <source>
        <dbReference type="ARBA" id="ARBA00004141"/>
    </source>
</evidence>
<evidence type="ECO:0000256" key="9">
    <source>
        <dbReference type="SAM" id="MobiDB-lite"/>
    </source>
</evidence>
<dbReference type="GO" id="GO:0140359">
    <property type="term" value="F:ABC-type transporter activity"/>
    <property type="evidence" value="ECO:0007669"/>
    <property type="project" value="InterPro"/>
</dbReference>
<evidence type="ECO:0000259" key="11">
    <source>
        <dbReference type="PROSITE" id="PS50893"/>
    </source>
</evidence>
<feature type="transmembrane region" description="Helical" evidence="10">
    <location>
        <begin position="985"/>
        <end position="1002"/>
    </location>
</feature>
<dbReference type="OrthoDB" id="66620at2759"/>
<keyword evidence="5" id="KW-0547">Nucleotide-binding</keyword>
<feature type="transmembrane region" description="Helical" evidence="10">
    <location>
        <begin position="908"/>
        <end position="925"/>
    </location>
</feature>
<evidence type="ECO:0000256" key="2">
    <source>
        <dbReference type="ARBA" id="ARBA00005814"/>
    </source>
</evidence>
<dbReference type="SMART" id="SM00382">
    <property type="entry name" value="AAA"/>
    <property type="match status" value="1"/>
</dbReference>
<dbReference type="Gene3D" id="3.40.50.300">
    <property type="entry name" value="P-loop containing nucleotide triphosphate hydrolases"/>
    <property type="match status" value="1"/>
</dbReference>
<feature type="transmembrane region" description="Helical" evidence="10">
    <location>
        <begin position="320"/>
        <end position="340"/>
    </location>
</feature>
<dbReference type="InterPro" id="IPR027417">
    <property type="entry name" value="P-loop_NTPase"/>
</dbReference>
<evidence type="ECO:0000313" key="13">
    <source>
        <dbReference type="Proteomes" id="UP000634136"/>
    </source>
</evidence>
<evidence type="ECO:0000256" key="10">
    <source>
        <dbReference type="SAM" id="Phobius"/>
    </source>
</evidence>
<reference evidence="12" key="1">
    <citation type="submission" date="2020-09" db="EMBL/GenBank/DDBJ databases">
        <title>Genome-Enabled Discovery of Anthraquinone Biosynthesis in Senna tora.</title>
        <authorList>
            <person name="Kang S.-H."/>
            <person name="Pandey R.P."/>
            <person name="Lee C.-M."/>
            <person name="Sim J.-S."/>
            <person name="Jeong J.-T."/>
            <person name="Choi B.-S."/>
            <person name="Jung M."/>
            <person name="Ginzburg D."/>
            <person name="Zhao K."/>
            <person name="Won S.Y."/>
            <person name="Oh T.-J."/>
            <person name="Yu Y."/>
            <person name="Kim N.-H."/>
            <person name="Lee O.R."/>
            <person name="Lee T.-H."/>
            <person name="Bashyal P."/>
            <person name="Kim T.-S."/>
            <person name="Lee W.-H."/>
            <person name="Kawkins C."/>
            <person name="Kim C.-K."/>
            <person name="Kim J.S."/>
            <person name="Ahn B.O."/>
            <person name="Rhee S.Y."/>
            <person name="Sohng J.K."/>
        </authorList>
    </citation>
    <scope>NUCLEOTIDE SEQUENCE</scope>
    <source>
        <tissue evidence="12">Leaf</tissue>
    </source>
</reference>
<evidence type="ECO:0000256" key="4">
    <source>
        <dbReference type="ARBA" id="ARBA00022692"/>
    </source>
</evidence>
<sequence>MKGGKHQLHPPLTPVTLDLHSLMNNLSPSAVFTSIYHSIVACSREGTGLVSLNLPTRVQCEDDDDYDSGNTAALPIVTDYVYSRLTNMTTAITTDIEAKLGFCIKDVDKDWNEAFNFTGKLDFLTACIKQGKDVTRRLCTRAEIRLYFGGILNPLSSSYVRPNRNCNLTSWVSGCEPGWGCLADKNVDLSSSKDIPARIEECSPCCEGFFCPQGLTCMIPCPLGSYCPLAKLNTNTGICDPYRYQLPAGEANHTCGSAHVWTGVSNSSDIFCSAGSYCPTATQKIPCSSGHYCRMGSTVEMRCSHFSTCKENTENQNMRAYAALLIVALSTLLIFIYNFYDQVLSTRERRLAKSREAAAKHARETAQARERWKLAKDVAKKGATGLQKQLSRTFSRKKSGKGEQLKTVSLAKVGTDITSADSSSTSEQSISASKAEEPSNLIKMLNSIEDDPNSQEGFNLQIGDKNSKKNAPKGKHLHTKSKIYKYAYGQLEKEKAMQEANKNLTFSGVLSMATSGSEIRRRPPIEVAFKDVTLTLKGKNKQVLKCVTGKIMPGRVSAVMGPSGAGKTTFLSALGGKVRGCSMTGSILINGKPESIHWYKKIIGYVPQDDIVHGNLTVEENLRFSAGCRLPADMAKPDKVLIVERVIESLGLHAVRDSLVGTVEQRGISGGQKKRVNVGLEMVMEPSLLILDEPTTGLDSASSSQLLKALRREALEGVNICMVLHQPSYTLFRMFDDIIFLAKGGLIAYLGSVKKVEEYFASIGIPVPDRVNPPDHFIDILEGLEKPAGGVTHEQLPVRWMLHNGYPVPPDMLHYADEIAASSSSASTSTSTSSDAKNITEEPIQQSFFAELWGTMKNNFEVQRDNLEAKFLIIKDLSNRTTPGIGQQYKYFVGRISKQRLREAKAQVVDYMILLVAGAILGILAKVNDYTFGALGYTYTVIAVSLLCKIAALRTFSLDKLQYARETAAGISSLAHFLAKDTVDIFNVIIKPVVYLSMFYFFSNPRSSFASNYVVLLCLVYCVSGMAYAFAIHFQPAPAQLWSVLVPVVMTLIANQPKDTAFMRNLVKLCYPNWALEAFIIANSERYSGVWLISRCRSLMNNGYDLHDWSLCLIVLVLYGVVFRIVAFICLLLSQSK</sequence>
<protein>
    <submittedName>
        <fullName evidence="12">Putative white-brown complex-like protein 30</fullName>
    </submittedName>
</protein>
<feature type="transmembrane region" description="Helical" evidence="10">
    <location>
        <begin position="1014"/>
        <end position="1033"/>
    </location>
</feature>
<feature type="region of interest" description="Disordered" evidence="9">
    <location>
        <begin position="417"/>
        <end position="437"/>
    </location>
</feature>
<evidence type="ECO:0000256" key="6">
    <source>
        <dbReference type="ARBA" id="ARBA00022840"/>
    </source>
</evidence>
<evidence type="ECO:0000256" key="8">
    <source>
        <dbReference type="ARBA" id="ARBA00023136"/>
    </source>
</evidence>
<dbReference type="GO" id="GO:0016887">
    <property type="term" value="F:ATP hydrolysis activity"/>
    <property type="evidence" value="ECO:0007669"/>
    <property type="project" value="InterPro"/>
</dbReference>
<organism evidence="12 13">
    <name type="scientific">Senna tora</name>
    <dbReference type="NCBI Taxonomy" id="362788"/>
    <lineage>
        <taxon>Eukaryota</taxon>
        <taxon>Viridiplantae</taxon>
        <taxon>Streptophyta</taxon>
        <taxon>Embryophyta</taxon>
        <taxon>Tracheophyta</taxon>
        <taxon>Spermatophyta</taxon>
        <taxon>Magnoliopsida</taxon>
        <taxon>eudicotyledons</taxon>
        <taxon>Gunneridae</taxon>
        <taxon>Pentapetalae</taxon>
        <taxon>rosids</taxon>
        <taxon>fabids</taxon>
        <taxon>Fabales</taxon>
        <taxon>Fabaceae</taxon>
        <taxon>Caesalpinioideae</taxon>
        <taxon>Cassia clade</taxon>
        <taxon>Senna</taxon>
    </lineage>
</organism>
<evidence type="ECO:0000313" key="12">
    <source>
        <dbReference type="EMBL" id="KAF7818633.1"/>
    </source>
</evidence>
<keyword evidence="7 10" id="KW-1133">Transmembrane helix</keyword>
<dbReference type="Pfam" id="PF19055">
    <property type="entry name" value="ABC2_membrane_7"/>
    <property type="match status" value="1"/>
</dbReference>
<dbReference type="InterPro" id="IPR050352">
    <property type="entry name" value="ABCG_transporters"/>
</dbReference>
<evidence type="ECO:0000256" key="7">
    <source>
        <dbReference type="ARBA" id="ARBA00022989"/>
    </source>
</evidence>
<keyword evidence="6" id="KW-0067">ATP-binding</keyword>
<comment type="similarity">
    <text evidence="2">Belongs to the ABC transporter superfamily. ABCG family. Eye pigment precursor importer (TC 3.A.1.204) subfamily.</text>
</comment>
<dbReference type="FunFam" id="3.40.50.300:FF:000367">
    <property type="entry name" value="ABC transporter G family member 24"/>
    <property type="match status" value="1"/>
</dbReference>
<comment type="caution">
    <text evidence="12">The sequence shown here is derived from an EMBL/GenBank/DDBJ whole genome shotgun (WGS) entry which is preliminary data.</text>
</comment>
<feature type="transmembrane region" description="Helical" evidence="10">
    <location>
        <begin position="1109"/>
        <end position="1134"/>
    </location>
</feature>
<dbReference type="Pfam" id="PF00005">
    <property type="entry name" value="ABC_tran"/>
    <property type="match status" value="1"/>
</dbReference>
<keyword evidence="13" id="KW-1185">Reference proteome</keyword>
<dbReference type="InterPro" id="IPR003593">
    <property type="entry name" value="AAA+_ATPase"/>
</dbReference>
<keyword evidence="3" id="KW-0813">Transport</keyword>
<feature type="compositionally biased region" description="Low complexity" evidence="9">
    <location>
        <begin position="417"/>
        <end position="433"/>
    </location>
</feature>
<dbReference type="GO" id="GO:0005524">
    <property type="term" value="F:ATP binding"/>
    <property type="evidence" value="ECO:0007669"/>
    <property type="project" value="UniProtKB-KW"/>
</dbReference>
<dbReference type="SUPFAM" id="SSF52540">
    <property type="entry name" value="P-loop containing nucleoside triphosphate hydrolases"/>
    <property type="match status" value="1"/>
</dbReference>
<proteinExistence type="inferred from homology"/>
<dbReference type="AlphaFoldDB" id="A0A834TAK1"/>
<dbReference type="InterPro" id="IPR043926">
    <property type="entry name" value="ABCG_dom"/>
</dbReference>